<dbReference type="RefSeq" id="WP_043521953.1">
    <property type="nucleotide sequence ID" value="NZ_BAABKU010000001.1"/>
</dbReference>
<dbReference type="Proteomes" id="UP000054537">
    <property type="component" value="Unassembled WGS sequence"/>
</dbReference>
<protein>
    <submittedName>
        <fullName evidence="2">Uncharacterized protein</fullName>
    </submittedName>
</protein>
<name>A0A0A6UVD7_ACTUT</name>
<evidence type="ECO:0000313" key="2">
    <source>
        <dbReference type="EMBL" id="KHD78873.1"/>
    </source>
</evidence>
<dbReference type="eggNOG" id="ENOG5031VIC">
    <property type="taxonomic scope" value="Bacteria"/>
</dbReference>
<keyword evidence="3" id="KW-1185">Reference proteome</keyword>
<reference evidence="2 3" key="1">
    <citation type="submission" date="2014-10" db="EMBL/GenBank/DDBJ databases">
        <title>Draft genome sequence of Actinoplanes utahensis NRRL 12052.</title>
        <authorList>
            <person name="Velasco-Bucheli B."/>
            <person name="del Cerro C."/>
            <person name="Hormigo D."/>
            <person name="Garcia J.L."/>
            <person name="Acebal C."/>
            <person name="Arroyo M."/>
            <person name="de la Mata I."/>
        </authorList>
    </citation>
    <scope>NUCLEOTIDE SEQUENCE [LARGE SCALE GENOMIC DNA]</scope>
    <source>
        <strain evidence="2 3">NRRL 12052</strain>
    </source>
</reference>
<evidence type="ECO:0000313" key="3">
    <source>
        <dbReference type="Proteomes" id="UP000054537"/>
    </source>
</evidence>
<proteinExistence type="predicted"/>
<accession>A0A0A6UVD7</accession>
<dbReference type="AlphaFoldDB" id="A0A0A6UVD7"/>
<dbReference type="EMBL" id="JRTT01000002">
    <property type="protein sequence ID" value="KHD78873.1"/>
    <property type="molecule type" value="Genomic_DNA"/>
</dbReference>
<sequence>MSDLEHVYFLSRSSPPAFAAEIAGPVGMTVIRGERGETYLSRPSPEGGAMGGELRRNDLADPEEPSFLDVFPLVLDLGVTGAGRGRRLAEARGFFTELAGISPVPVALVRGFDFLVGVAARETGLLWFPEGVTPYAEHRRVWSRFQPASLAGSGD</sequence>
<organism evidence="2 3">
    <name type="scientific">Actinoplanes utahensis</name>
    <dbReference type="NCBI Taxonomy" id="1869"/>
    <lineage>
        <taxon>Bacteria</taxon>
        <taxon>Bacillati</taxon>
        <taxon>Actinomycetota</taxon>
        <taxon>Actinomycetes</taxon>
        <taxon>Micromonosporales</taxon>
        <taxon>Micromonosporaceae</taxon>
        <taxon>Actinoplanes</taxon>
    </lineage>
</organism>
<comment type="caution">
    <text evidence="2">The sequence shown here is derived from an EMBL/GenBank/DDBJ whole genome shotgun (WGS) entry which is preliminary data.</text>
</comment>
<dbReference type="OrthoDB" id="3294399at2"/>
<gene>
    <name evidence="2" type="ORF">MB27_01820</name>
</gene>
<feature type="region of interest" description="Disordered" evidence="1">
    <location>
        <begin position="40"/>
        <end position="59"/>
    </location>
</feature>
<evidence type="ECO:0000256" key="1">
    <source>
        <dbReference type="SAM" id="MobiDB-lite"/>
    </source>
</evidence>